<dbReference type="PANTHER" id="PTHR10543">
    <property type="entry name" value="BETA-CAROTENE DIOXYGENASE"/>
    <property type="match status" value="1"/>
</dbReference>
<protein>
    <submittedName>
        <fullName evidence="7">EcBCO-like7</fullName>
    </submittedName>
</protein>
<feature type="binding site" evidence="5">
    <location>
        <position position="547"/>
    </location>
    <ligand>
        <name>Fe cation</name>
        <dbReference type="ChEBI" id="CHEBI:24875"/>
        <note>catalytic</note>
    </ligand>
</feature>
<keyword evidence="3" id="KW-0560">Oxidoreductase</keyword>
<comment type="cofactor">
    <cofactor evidence="5">
        <name>Fe(2+)</name>
        <dbReference type="ChEBI" id="CHEBI:29033"/>
    </cofactor>
    <text evidence="5">Binds 1 Fe(2+) ion per subunit.</text>
</comment>
<accession>A0A7L7RYS5</accession>
<feature type="chain" id="PRO_5029846379" evidence="6">
    <location>
        <begin position="24"/>
        <end position="560"/>
    </location>
</feature>
<dbReference type="GO" id="GO:0010436">
    <property type="term" value="F:carotenoid dioxygenase activity"/>
    <property type="evidence" value="ECO:0007669"/>
    <property type="project" value="TreeGrafter"/>
</dbReference>
<feature type="signal peptide" evidence="6">
    <location>
        <begin position="1"/>
        <end position="23"/>
    </location>
</feature>
<evidence type="ECO:0000256" key="2">
    <source>
        <dbReference type="ARBA" id="ARBA00022723"/>
    </source>
</evidence>
<comment type="similarity">
    <text evidence="1">Belongs to the carotenoid oxygenase family.</text>
</comment>
<dbReference type="GO" id="GO:0046872">
    <property type="term" value="F:metal ion binding"/>
    <property type="evidence" value="ECO:0007669"/>
    <property type="project" value="UniProtKB-KW"/>
</dbReference>
<feature type="binding site" evidence="5">
    <location>
        <position position="199"/>
    </location>
    <ligand>
        <name>Fe cation</name>
        <dbReference type="ChEBI" id="CHEBI:24875"/>
        <note>catalytic</note>
    </ligand>
</feature>
<dbReference type="Pfam" id="PF03055">
    <property type="entry name" value="RPE65"/>
    <property type="match status" value="1"/>
</dbReference>
<keyword evidence="2 5" id="KW-0479">Metal-binding</keyword>
<evidence type="ECO:0000256" key="3">
    <source>
        <dbReference type="ARBA" id="ARBA00023002"/>
    </source>
</evidence>
<proteinExistence type="evidence at transcript level"/>
<name>A0A7L7RYS5_PALCI</name>
<evidence type="ECO:0000256" key="4">
    <source>
        <dbReference type="ARBA" id="ARBA00023004"/>
    </source>
</evidence>
<reference evidence="7" key="1">
    <citation type="journal article" date="2020" name="Front. Physiol.">
        <title>Characterization and Function Analysis of the Beta-Carotene Oxygenase-like Genes in Carotenoids Metabolism of the Ridgetail White Prawn Exopalaemon carinicauda.</title>
        <authorList>
            <person name="Jin Y."/>
            <person name="Yu Y."/>
            <person name="Zhang C."/>
            <person name="Li S."/>
            <person name="Zhang X."/>
            <person name="Li F."/>
        </authorList>
    </citation>
    <scope>NUCLEOTIDE SEQUENCE</scope>
</reference>
<dbReference type="InterPro" id="IPR004294">
    <property type="entry name" value="Carotenoid_Oase"/>
</dbReference>
<dbReference type="GO" id="GO:0003834">
    <property type="term" value="F:beta-carotene 15,15'-dioxygenase activity"/>
    <property type="evidence" value="ECO:0007669"/>
    <property type="project" value="TreeGrafter"/>
</dbReference>
<evidence type="ECO:0000256" key="6">
    <source>
        <dbReference type="SAM" id="SignalP"/>
    </source>
</evidence>
<keyword evidence="6" id="KW-0732">Signal</keyword>
<dbReference type="EMBL" id="MN906767">
    <property type="protein sequence ID" value="QNU40515.1"/>
    <property type="molecule type" value="mRNA"/>
</dbReference>
<sequence length="560" mass="62844">MFTYTFQFQVLLLSLIGLATTSSEHSTTQSSWLRHCDQDTPNPVQGKLEGHIPEWVEGRLIRVGPGVHHVGNTSYKHLFDPLALLHMVQIQDGQATYISRILESDTYKTNMREQRIAETEFGTTAYPDPCQTLFGKFSAWFEAPKMGDNCLVNVLQAKDQLIAMTETDTVRVVDPSNLQVIGDGVKIPDFVPVQRASAHPHVGTDGTIYNLAATISDRGPGYSIISHKAGVLEDASVEATIPARWRFNPGYMHSFAITENYYILFETPLAMNVPTMLASNYLNTPPEEGLVWYPEENTRFRVIRRSNGEEIDTKFTSDKFFTFHQINAYETADVLVVDVSAISSGEVIKSLYLDNIRKKDSDPTKQKFDSVATRYVMPLANIESLPHNEELLADYSEIKIVPEDSSLPSRSPSAVKTGDDEIFLKGVIINDMFLEMPRINYFHNGKAYKYVYGVGSESGSIDFTSLIKLDVRSGKELVWSDSSYFVSEPVYLSEPGKEDEDSGVILTLLLHKEELNHTVLLILNAQDFSEMARVHFTINGPATPTFHGQFISFHDIVHGY</sequence>
<dbReference type="PANTHER" id="PTHR10543:SF24">
    <property type="entry name" value="CAROTENOID ISOMEROOXYGENASE"/>
    <property type="match status" value="1"/>
</dbReference>
<dbReference type="GO" id="GO:0016121">
    <property type="term" value="P:carotene catabolic process"/>
    <property type="evidence" value="ECO:0007669"/>
    <property type="project" value="TreeGrafter"/>
</dbReference>
<dbReference type="AlphaFoldDB" id="A0A7L7RYS5"/>
<feature type="binding site" evidence="5">
    <location>
        <position position="324"/>
    </location>
    <ligand>
        <name>Fe cation</name>
        <dbReference type="ChEBI" id="CHEBI:24875"/>
        <note>catalytic</note>
    </ligand>
</feature>
<evidence type="ECO:0000313" key="7">
    <source>
        <dbReference type="EMBL" id="QNU40515.1"/>
    </source>
</evidence>
<keyword evidence="4 5" id="KW-0408">Iron</keyword>
<organism evidence="7">
    <name type="scientific">Palaemon carinicauda</name>
    <name type="common">Ridgetail white prawn</name>
    <name type="synonym">Exopalaemon carinicauda</name>
    <dbReference type="NCBI Taxonomy" id="392227"/>
    <lineage>
        <taxon>Eukaryota</taxon>
        <taxon>Metazoa</taxon>
        <taxon>Ecdysozoa</taxon>
        <taxon>Arthropoda</taxon>
        <taxon>Crustacea</taxon>
        <taxon>Multicrustacea</taxon>
        <taxon>Malacostraca</taxon>
        <taxon>Eumalacostraca</taxon>
        <taxon>Eucarida</taxon>
        <taxon>Decapoda</taxon>
        <taxon>Pleocyemata</taxon>
        <taxon>Caridea</taxon>
        <taxon>Palaemonoidea</taxon>
        <taxon>Palaemonidae</taxon>
        <taxon>Palaemon</taxon>
    </lineage>
</organism>
<evidence type="ECO:0000256" key="1">
    <source>
        <dbReference type="ARBA" id="ARBA00006787"/>
    </source>
</evidence>
<evidence type="ECO:0000256" key="5">
    <source>
        <dbReference type="PIRSR" id="PIRSR604294-1"/>
    </source>
</evidence>
<feature type="binding site" evidence="5">
    <location>
        <position position="253"/>
    </location>
    <ligand>
        <name>Fe cation</name>
        <dbReference type="ChEBI" id="CHEBI:24875"/>
        <note>catalytic</note>
    </ligand>
</feature>